<keyword evidence="5 11" id="KW-0479">Metal-binding</keyword>
<reference evidence="15 16" key="1">
    <citation type="journal article" date="2021" name="ISME Commun">
        <title>Automated analysis of genomic sequences facilitates high-throughput and comprehensive description of bacteria.</title>
        <authorList>
            <person name="Hitch T.C.A."/>
        </authorList>
    </citation>
    <scope>NUCLEOTIDE SEQUENCE [LARGE SCALE GENOMIC DNA]</scope>
    <source>
        <strain evidence="15 16">Sanger_31</strain>
    </source>
</reference>
<dbReference type="GO" id="GO:0016491">
    <property type="term" value="F:oxidoreductase activity"/>
    <property type="evidence" value="ECO:0007669"/>
    <property type="project" value="InterPro"/>
</dbReference>
<dbReference type="InterPro" id="IPR023455">
    <property type="entry name" value="Dihydroorotate_DHASE_ETsu"/>
</dbReference>
<dbReference type="SUPFAM" id="SSF63380">
    <property type="entry name" value="Riboflavin synthase domain-like"/>
    <property type="match status" value="1"/>
</dbReference>
<dbReference type="HAMAP" id="MF_01211">
    <property type="entry name" value="DHODB_Fe_S_bind"/>
    <property type="match status" value="1"/>
</dbReference>
<comment type="cofactor">
    <cofactor evidence="11">
        <name>[2Fe-2S] cluster</name>
        <dbReference type="ChEBI" id="CHEBI:190135"/>
    </cofactor>
    <text evidence="11">Binds 1 [2Fe-2S] cluster per subunit.</text>
</comment>
<dbReference type="AlphaFoldDB" id="A0AAE3IG71"/>
<dbReference type="RefSeq" id="WP_267300625.1">
    <property type="nucleotide sequence ID" value="NZ_JAOQJZ010000003.1"/>
</dbReference>
<feature type="binding site" evidence="11 13">
    <location>
        <position position="226"/>
    </location>
    <ligand>
        <name>[2Fe-2S] cluster</name>
        <dbReference type="ChEBI" id="CHEBI:190135"/>
    </ligand>
</feature>
<evidence type="ECO:0000256" key="13">
    <source>
        <dbReference type="PIRSR" id="PIRSR006816-2"/>
    </source>
</evidence>
<dbReference type="GO" id="GO:0044205">
    <property type="term" value="P:'de novo' UMP biosynthetic process"/>
    <property type="evidence" value="ECO:0007669"/>
    <property type="project" value="UniProtKB-UniRule"/>
</dbReference>
<dbReference type="PROSITE" id="PS51384">
    <property type="entry name" value="FAD_FR"/>
    <property type="match status" value="1"/>
</dbReference>
<evidence type="ECO:0000256" key="1">
    <source>
        <dbReference type="ARBA" id="ARBA00006422"/>
    </source>
</evidence>
<keyword evidence="10 11" id="KW-0411">Iron-sulfur</keyword>
<keyword evidence="6 11" id="KW-0274">FAD</keyword>
<evidence type="ECO:0000256" key="2">
    <source>
        <dbReference type="ARBA" id="ARBA00022448"/>
    </source>
</evidence>
<evidence type="ECO:0000256" key="12">
    <source>
        <dbReference type="PIRSR" id="PIRSR006816-1"/>
    </source>
</evidence>
<feature type="binding site" evidence="11 13">
    <location>
        <position position="242"/>
    </location>
    <ligand>
        <name>[2Fe-2S] cluster</name>
        <dbReference type="ChEBI" id="CHEBI:190135"/>
    </ligand>
</feature>
<dbReference type="InterPro" id="IPR039261">
    <property type="entry name" value="FNR_nucleotide-bd"/>
</dbReference>
<evidence type="ECO:0000256" key="3">
    <source>
        <dbReference type="ARBA" id="ARBA00022630"/>
    </source>
</evidence>
<keyword evidence="2 11" id="KW-0813">Transport</keyword>
<keyword evidence="3 11" id="KW-0285">Flavoprotein</keyword>
<dbReference type="InterPro" id="IPR019480">
    <property type="entry name" value="Dihydroorotate_DH_Fe-S-bd"/>
</dbReference>
<dbReference type="EMBL" id="JAOQJZ010000003">
    <property type="protein sequence ID" value="MCU6705250.1"/>
    <property type="molecule type" value="Genomic_DNA"/>
</dbReference>
<dbReference type="InterPro" id="IPR037117">
    <property type="entry name" value="Dihydroorotate_DH_ele_sf"/>
</dbReference>
<keyword evidence="4 11" id="KW-0001">2Fe-2S</keyword>
<gene>
    <name evidence="11" type="primary">pyrK</name>
    <name evidence="15" type="ORF">OCV57_04820</name>
</gene>
<dbReference type="GO" id="GO:0046872">
    <property type="term" value="F:metal ion binding"/>
    <property type="evidence" value="ECO:0007669"/>
    <property type="project" value="UniProtKB-KW"/>
</dbReference>
<dbReference type="InterPro" id="IPR050353">
    <property type="entry name" value="PyrK_electron_transfer"/>
</dbReference>
<evidence type="ECO:0000256" key="4">
    <source>
        <dbReference type="ARBA" id="ARBA00022714"/>
    </source>
</evidence>
<evidence type="ECO:0000313" key="16">
    <source>
        <dbReference type="Proteomes" id="UP001208131"/>
    </source>
</evidence>
<comment type="pathway">
    <text evidence="11">Pyrimidine metabolism; UMP biosynthesis via de novo pathway; orotate from (S)-dihydroorotate (NAD(+) route): step 1/1.</text>
</comment>
<keyword evidence="9 11" id="KW-0408">Iron</keyword>
<comment type="cofactor">
    <cofactor evidence="13">
        <name>[2Fe-2S] cluster</name>
        <dbReference type="ChEBI" id="CHEBI:190135"/>
    </cofactor>
    <text evidence="13">Binds 1 [2Fe-2S] cluster per subunit.</text>
</comment>
<dbReference type="InterPro" id="IPR001433">
    <property type="entry name" value="OxRdtase_FAD/NAD-bd"/>
</dbReference>
<keyword evidence="8 11" id="KW-0249">Electron transport</keyword>
<dbReference type="PIRSF" id="PIRSF006816">
    <property type="entry name" value="Cyc3_hyd_g"/>
    <property type="match status" value="1"/>
</dbReference>
<evidence type="ECO:0000256" key="7">
    <source>
        <dbReference type="ARBA" id="ARBA00022975"/>
    </source>
</evidence>
<dbReference type="Pfam" id="PF00175">
    <property type="entry name" value="NAD_binding_1"/>
    <property type="match status" value="1"/>
</dbReference>
<dbReference type="CDD" id="cd06218">
    <property type="entry name" value="DHOD_e_trans"/>
    <property type="match status" value="1"/>
</dbReference>
<feature type="binding site" evidence="11 13">
    <location>
        <position position="223"/>
    </location>
    <ligand>
        <name>[2Fe-2S] cluster</name>
        <dbReference type="ChEBI" id="CHEBI:190135"/>
    </ligand>
</feature>
<feature type="binding site" evidence="11 13">
    <location>
        <position position="218"/>
    </location>
    <ligand>
        <name>[2Fe-2S] cluster</name>
        <dbReference type="ChEBI" id="CHEBI:190135"/>
    </ligand>
</feature>
<dbReference type="Pfam" id="PF10418">
    <property type="entry name" value="DHODB_Fe-S_bind"/>
    <property type="match status" value="1"/>
</dbReference>
<comment type="cofactor">
    <cofactor evidence="11 12">
        <name>FAD</name>
        <dbReference type="ChEBI" id="CHEBI:57692"/>
    </cofactor>
    <text evidence="11 12">Binds 1 FAD per subunit.</text>
</comment>
<evidence type="ECO:0000259" key="14">
    <source>
        <dbReference type="PROSITE" id="PS51384"/>
    </source>
</evidence>
<evidence type="ECO:0000256" key="11">
    <source>
        <dbReference type="HAMAP-Rule" id="MF_01211"/>
    </source>
</evidence>
<comment type="subunit">
    <text evidence="11">Heterotetramer of 2 PyrK and 2 PyrD type B subunits.</text>
</comment>
<dbReference type="GO" id="GO:0050660">
    <property type="term" value="F:flavin adenine dinucleotide binding"/>
    <property type="evidence" value="ECO:0007669"/>
    <property type="project" value="InterPro"/>
</dbReference>
<sequence length="257" mass="27756">MYKQGKYPIVSKKTLAKGIFDIEIYCPHIAKAAKAGQFAQVQAEGFFLRRPISICDINKDKGTIRLVFEVRGHGTDKISELNKGDLVDIIAPLGNGFKVLDKGKKAVCIGGGIGTPPMVGIAKEYGENATVISGFRNAAAVILQEDFKAMGCDVQLCTDDGSAGRKGFVTDALLDVLKSEKPDIVYACGPMIMLKNITKICEENGIYCQVSLEQRMACGVGACLVCVCRTVKDGQEFNSHVCKDGPVFDSEEVVFDE</sequence>
<dbReference type="Gene3D" id="2.40.30.10">
    <property type="entry name" value="Translation factors"/>
    <property type="match status" value="1"/>
</dbReference>
<dbReference type="GO" id="GO:0009055">
    <property type="term" value="F:electron transfer activity"/>
    <property type="evidence" value="ECO:0007669"/>
    <property type="project" value="UniProtKB-UniRule"/>
</dbReference>
<organism evidence="15 16">
    <name type="scientific">Hominimerdicola aceti</name>
    <dbReference type="NCBI Taxonomy" id="2981726"/>
    <lineage>
        <taxon>Bacteria</taxon>
        <taxon>Bacillati</taxon>
        <taxon>Bacillota</taxon>
        <taxon>Clostridia</taxon>
        <taxon>Eubacteriales</taxon>
        <taxon>Oscillospiraceae</taxon>
        <taxon>Hominimerdicola</taxon>
    </lineage>
</organism>
<name>A0AAE3IG71_9FIRM</name>
<dbReference type="PANTHER" id="PTHR43513">
    <property type="entry name" value="DIHYDROOROTATE DEHYDROGENASE B (NAD(+)), ELECTRON TRANSFER SUBUNIT"/>
    <property type="match status" value="1"/>
</dbReference>
<comment type="function">
    <text evidence="11">Responsible for channeling the electrons from the oxidation of dihydroorotate from the FMN redox center in the PyrD type B subunit to the ultimate electron acceptor NAD(+).</text>
</comment>
<feature type="domain" description="FAD-binding FR-type" evidence="14">
    <location>
        <begin position="2"/>
        <end position="99"/>
    </location>
</feature>
<comment type="caution">
    <text evidence="15">The sequence shown here is derived from an EMBL/GenBank/DDBJ whole genome shotgun (WGS) entry which is preliminary data.</text>
</comment>
<feature type="binding site" evidence="11 12">
    <location>
        <begin position="74"/>
        <end position="75"/>
    </location>
    <ligand>
        <name>FAD</name>
        <dbReference type="ChEBI" id="CHEBI:57692"/>
    </ligand>
</feature>
<proteinExistence type="inferred from homology"/>
<dbReference type="GO" id="GO:0051537">
    <property type="term" value="F:2 iron, 2 sulfur cluster binding"/>
    <property type="evidence" value="ECO:0007669"/>
    <property type="project" value="UniProtKB-KW"/>
</dbReference>
<dbReference type="InterPro" id="IPR012165">
    <property type="entry name" value="Cyt_c3_hydrogenase_gsu"/>
</dbReference>
<evidence type="ECO:0000256" key="10">
    <source>
        <dbReference type="ARBA" id="ARBA00023014"/>
    </source>
</evidence>
<evidence type="ECO:0000256" key="9">
    <source>
        <dbReference type="ARBA" id="ARBA00023004"/>
    </source>
</evidence>
<dbReference type="InterPro" id="IPR017938">
    <property type="entry name" value="Riboflavin_synthase-like_b-brl"/>
</dbReference>
<accession>A0AAE3IG71</accession>
<evidence type="ECO:0000256" key="8">
    <source>
        <dbReference type="ARBA" id="ARBA00022982"/>
    </source>
</evidence>
<keyword evidence="16" id="KW-1185">Reference proteome</keyword>
<dbReference type="InterPro" id="IPR017927">
    <property type="entry name" value="FAD-bd_FR_type"/>
</dbReference>
<feature type="binding site" evidence="11 12">
    <location>
        <begin position="50"/>
        <end position="53"/>
    </location>
    <ligand>
        <name>FAD</name>
        <dbReference type="ChEBI" id="CHEBI:57692"/>
    </ligand>
</feature>
<comment type="caution">
    <text evidence="11">Lacks conserved residue(s) required for the propagation of feature annotation.</text>
</comment>
<dbReference type="SUPFAM" id="SSF52343">
    <property type="entry name" value="Ferredoxin reductase-like, C-terminal NADP-linked domain"/>
    <property type="match status" value="1"/>
</dbReference>
<dbReference type="Proteomes" id="UP001208131">
    <property type="component" value="Unassembled WGS sequence"/>
</dbReference>
<evidence type="ECO:0000313" key="15">
    <source>
        <dbReference type="EMBL" id="MCU6705250.1"/>
    </source>
</evidence>
<evidence type="ECO:0000256" key="6">
    <source>
        <dbReference type="ARBA" id="ARBA00022827"/>
    </source>
</evidence>
<comment type="similarity">
    <text evidence="1 11">Belongs to the PyrK family.</text>
</comment>
<protein>
    <recommendedName>
        <fullName evidence="11">Dihydroorotate dehydrogenase B (NAD(+)), electron transfer subunit</fullName>
    </recommendedName>
    <alternativeName>
        <fullName evidence="11">Dihydroorotate oxidase B, electron transfer subunit</fullName>
    </alternativeName>
</protein>
<evidence type="ECO:0000256" key="5">
    <source>
        <dbReference type="ARBA" id="ARBA00022723"/>
    </source>
</evidence>
<dbReference type="Gene3D" id="3.40.50.80">
    <property type="entry name" value="Nucleotide-binding domain of ferredoxin-NADP reductase (FNR) module"/>
    <property type="match status" value="1"/>
</dbReference>
<keyword evidence="7 11" id="KW-0665">Pyrimidine biosynthesis</keyword>
<dbReference type="PANTHER" id="PTHR43513:SF3">
    <property type="entry name" value="DIHYDROOROTATE DEHYDROGENASE B (NAD(+)), ELECTRON TRANSFER SUBUNIT-RELATED"/>
    <property type="match status" value="1"/>
</dbReference>
<dbReference type="Gene3D" id="2.10.240.10">
    <property type="entry name" value="Dihydroorotate dehydrogenase, electron transfer subunit"/>
    <property type="match status" value="1"/>
</dbReference>